<dbReference type="AlphaFoldDB" id="K3WNF3"/>
<dbReference type="eggNOG" id="ENOG502R4XS">
    <property type="taxonomic scope" value="Eukaryota"/>
</dbReference>
<protein>
    <recommendedName>
        <fullName evidence="4">Major facilitator superfamily (MFS) profile domain-containing protein</fullName>
    </recommendedName>
</protein>
<reference evidence="2" key="3">
    <citation type="submission" date="2015-02" db="UniProtKB">
        <authorList>
            <consortium name="EnsemblProtists"/>
        </authorList>
    </citation>
    <scope>IDENTIFICATION</scope>
    <source>
        <strain evidence="2">DAOM BR144</strain>
    </source>
</reference>
<reference evidence="3" key="2">
    <citation type="submission" date="2010-04" db="EMBL/GenBank/DDBJ databases">
        <authorList>
            <person name="Buell R."/>
            <person name="Hamilton J."/>
            <person name="Hostetler J."/>
        </authorList>
    </citation>
    <scope>NUCLEOTIDE SEQUENCE [LARGE SCALE GENOMIC DNA]</scope>
    <source>
        <strain evidence="3">DAOM:BR144</strain>
    </source>
</reference>
<evidence type="ECO:0008006" key="4">
    <source>
        <dbReference type="Google" id="ProtNLM"/>
    </source>
</evidence>
<keyword evidence="3" id="KW-1185">Reference proteome</keyword>
<dbReference type="VEuPathDB" id="FungiDB:PYU1_G006483"/>
<reference evidence="3" key="1">
    <citation type="journal article" date="2010" name="Genome Biol.">
        <title>Genome sequence of the necrotrophic plant pathogen Pythium ultimum reveals original pathogenicity mechanisms and effector repertoire.</title>
        <authorList>
            <person name="Levesque C.A."/>
            <person name="Brouwer H."/>
            <person name="Cano L."/>
            <person name="Hamilton J.P."/>
            <person name="Holt C."/>
            <person name="Huitema E."/>
            <person name="Raffaele S."/>
            <person name="Robideau G.P."/>
            <person name="Thines M."/>
            <person name="Win J."/>
            <person name="Zerillo M.M."/>
            <person name="Beakes G.W."/>
            <person name="Boore J.L."/>
            <person name="Busam D."/>
            <person name="Dumas B."/>
            <person name="Ferriera S."/>
            <person name="Fuerstenberg S.I."/>
            <person name="Gachon C.M."/>
            <person name="Gaulin E."/>
            <person name="Govers F."/>
            <person name="Grenville-Briggs L."/>
            <person name="Horner N."/>
            <person name="Hostetler J."/>
            <person name="Jiang R.H."/>
            <person name="Johnson J."/>
            <person name="Krajaejun T."/>
            <person name="Lin H."/>
            <person name="Meijer H.J."/>
            <person name="Moore B."/>
            <person name="Morris P."/>
            <person name="Phuntmart V."/>
            <person name="Puiu D."/>
            <person name="Shetty J."/>
            <person name="Stajich J.E."/>
            <person name="Tripathy S."/>
            <person name="Wawra S."/>
            <person name="van West P."/>
            <person name="Whitty B.R."/>
            <person name="Coutinho P.M."/>
            <person name="Henrissat B."/>
            <person name="Martin F."/>
            <person name="Thomas P.D."/>
            <person name="Tyler B.M."/>
            <person name="De Vries R.P."/>
            <person name="Kamoun S."/>
            <person name="Yandell M."/>
            <person name="Tisserat N."/>
            <person name="Buell C.R."/>
        </authorList>
    </citation>
    <scope>NUCLEOTIDE SEQUENCE</scope>
    <source>
        <strain evidence="3">DAOM:BR144</strain>
    </source>
</reference>
<organism evidence="2 3">
    <name type="scientific">Globisporangium ultimum (strain ATCC 200006 / CBS 805.95 / DAOM BR144)</name>
    <name type="common">Pythium ultimum</name>
    <dbReference type="NCBI Taxonomy" id="431595"/>
    <lineage>
        <taxon>Eukaryota</taxon>
        <taxon>Sar</taxon>
        <taxon>Stramenopiles</taxon>
        <taxon>Oomycota</taxon>
        <taxon>Peronosporomycetes</taxon>
        <taxon>Pythiales</taxon>
        <taxon>Pythiaceae</taxon>
        <taxon>Globisporangium</taxon>
    </lineage>
</organism>
<keyword evidence="1" id="KW-0472">Membrane</keyword>
<evidence type="ECO:0000313" key="2">
    <source>
        <dbReference type="EnsemblProtists" id="PYU1_T006495"/>
    </source>
</evidence>
<evidence type="ECO:0000313" key="3">
    <source>
        <dbReference type="Proteomes" id="UP000019132"/>
    </source>
</evidence>
<name>K3WNF3_GLOUD</name>
<dbReference type="STRING" id="431595.K3WNF3"/>
<dbReference type="Proteomes" id="UP000019132">
    <property type="component" value="Unassembled WGS sequence"/>
</dbReference>
<proteinExistence type="predicted"/>
<dbReference type="HOGENOM" id="CLU_2431849_0_0_1"/>
<keyword evidence="1" id="KW-1133">Transmembrane helix</keyword>
<dbReference type="InParanoid" id="K3WNF3"/>
<accession>K3WNF3</accession>
<keyword evidence="1" id="KW-0812">Transmembrane</keyword>
<sequence>MLWSIVRFFVGYNNAETTHGTPLLFASLFLGGFTASQLGPMVRMSLQTYFGWSHKSLTDQGNIVGSFSLAIVLIVLCFWVYVETPDHQIFG</sequence>
<dbReference type="EMBL" id="GL376604">
    <property type="status" value="NOT_ANNOTATED_CDS"/>
    <property type="molecule type" value="Genomic_DNA"/>
</dbReference>
<feature type="transmembrane region" description="Helical" evidence="1">
    <location>
        <begin position="63"/>
        <end position="82"/>
    </location>
</feature>
<feature type="transmembrane region" description="Helical" evidence="1">
    <location>
        <begin position="20"/>
        <end position="42"/>
    </location>
</feature>
<evidence type="ECO:0000256" key="1">
    <source>
        <dbReference type="SAM" id="Phobius"/>
    </source>
</evidence>
<dbReference type="EnsemblProtists" id="PYU1_T006495">
    <property type="protein sequence ID" value="PYU1_T006495"/>
    <property type="gene ID" value="PYU1_G006483"/>
</dbReference>